<dbReference type="EMBL" id="CP051180">
    <property type="protein sequence ID" value="QIZ76196.1"/>
    <property type="molecule type" value="Genomic_DNA"/>
</dbReference>
<dbReference type="Pfam" id="PF10986">
    <property type="entry name" value="ZrgA"/>
    <property type="match status" value="1"/>
</dbReference>
<feature type="chain" id="PRO_5026218882" evidence="2">
    <location>
        <begin position="26"/>
        <end position="201"/>
    </location>
</feature>
<feature type="region of interest" description="Disordered" evidence="1">
    <location>
        <begin position="113"/>
        <end position="145"/>
    </location>
</feature>
<evidence type="ECO:0000256" key="2">
    <source>
        <dbReference type="SAM" id="SignalP"/>
    </source>
</evidence>
<organism evidence="3 4">
    <name type="scientific">Ferrimonas lipolytica</name>
    <dbReference type="NCBI Taxonomy" id="2724191"/>
    <lineage>
        <taxon>Bacteria</taxon>
        <taxon>Pseudomonadati</taxon>
        <taxon>Pseudomonadota</taxon>
        <taxon>Gammaproteobacteria</taxon>
        <taxon>Alteromonadales</taxon>
        <taxon>Ferrimonadaceae</taxon>
        <taxon>Ferrimonas</taxon>
    </lineage>
</organism>
<dbReference type="InterPro" id="IPR021253">
    <property type="entry name" value="ZrgA-like"/>
</dbReference>
<keyword evidence="2" id="KW-0732">Signal</keyword>
<protein>
    <submittedName>
        <fullName evidence="3">DUF2796 domain-containing protein</fullName>
    </submittedName>
</protein>
<evidence type="ECO:0000256" key="1">
    <source>
        <dbReference type="SAM" id="MobiDB-lite"/>
    </source>
</evidence>
<accession>A0A6H1UDA6</accession>
<proteinExistence type="predicted"/>
<dbReference type="AlphaFoldDB" id="A0A6H1UDA6"/>
<reference evidence="3 4" key="1">
    <citation type="submission" date="2020-04" db="EMBL/GenBank/DDBJ databases">
        <title>Ferrimonas sp. S7 isolated from sea water.</title>
        <authorList>
            <person name="Bae S.S."/>
            <person name="Baek K."/>
        </authorList>
    </citation>
    <scope>NUCLEOTIDE SEQUENCE [LARGE SCALE GENOMIC DNA]</scope>
    <source>
        <strain evidence="3 4">S7</strain>
    </source>
</reference>
<sequence length="201" mass="22438">MNQKRTLALSLIVLSCSCLSSGVLAQSGAHQHGIAHLNLVQQEGLIEVEVESPLANLVGFEHQPETKQQRQAYATAIKSFEATAQFSFNGANCKLVEQQLELPFEVADAAQLEHHHAHEEHSHEHHGEKHHDEELHHGEHHHDHSNLEARYQYSCDGVVTSVKVALFELMPQLETIKSQWFSQQAQGSTNLSKEAAVLNLK</sequence>
<feature type="signal peptide" evidence="2">
    <location>
        <begin position="1"/>
        <end position="25"/>
    </location>
</feature>
<evidence type="ECO:0000313" key="4">
    <source>
        <dbReference type="Proteomes" id="UP000501602"/>
    </source>
</evidence>
<dbReference type="RefSeq" id="WP_168659456.1">
    <property type="nucleotide sequence ID" value="NZ_CP051180.1"/>
</dbReference>
<keyword evidence="4" id="KW-1185">Reference proteome</keyword>
<name>A0A6H1UDA6_9GAMM</name>
<dbReference type="KEGG" id="fes:HER31_04375"/>
<gene>
    <name evidence="3" type="ORF">HER31_04375</name>
</gene>
<dbReference type="Proteomes" id="UP000501602">
    <property type="component" value="Chromosome"/>
</dbReference>
<evidence type="ECO:0000313" key="3">
    <source>
        <dbReference type="EMBL" id="QIZ76196.1"/>
    </source>
</evidence>
<dbReference type="PROSITE" id="PS51257">
    <property type="entry name" value="PROKAR_LIPOPROTEIN"/>
    <property type="match status" value="1"/>
</dbReference>